<dbReference type="Pfam" id="PF03641">
    <property type="entry name" value="Lysine_decarbox"/>
    <property type="match status" value="1"/>
</dbReference>
<accession>A0AAV9I8J1</accession>
<dbReference type="GO" id="GO:0047429">
    <property type="term" value="F:nucleoside triphosphate diphosphatase activity"/>
    <property type="evidence" value="ECO:0007669"/>
    <property type="project" value="InterPro"/>
</dbReference>
<reference evidence="1 2" key="1">
    <citation type="submission" date="2022-07" db="EMBL/GenBank/DDBJ databases">
        <title>Genome-wide signatures of adaptation to extreme environments.</title>
        <authorList>
            <person name="Cho C.H."/>
            <person name="Yoon H.S."/>
        </authorList>
    </citation>
    <scope>NUCLEOTIDE SEQUENCE [LARGE SCALE GENOMIC DNA]</scope>
    <source>
        <strain evidence="1 2">108.79 E11</strain>
    </source>
</reference>
<proteinExistence type="predicted"/>
<dbReference type="NCBIfam" id="TIGR00730">
    <property type="entry name" value="Rossman fold protein, TIGR00730 family"/>
    <property type="match status" value="1"/>
</dbReference>
<dbReference type="InterPro" id="IPR025984">
    <property type="entry name" value="DCTPP"/>
</dbReference>
<dbReference type="InterPro" id="IPR031100">
    <property type="entry name" value="LOG_fam"/>
</dbReference>
<dbReference type="Proteomes" id="UP001300502">
    <property type="component" value="Unassembled WGS sequence"/>
</dbReference>
<name>A0AAV9I8J1_9RHOD</name>
<dbReference type="SUPFAM" id="SSF102405">
    <property type="entry name" value="MCP/YpsA-like"/>
    <property type="match status" value="1"/>
</dbReference>
<dbReference type="SUPFAM" id="SSF101386">
    <property type="entry name" value="all-alpha NTP pyrophosphatases"/>
    <property type="match status" value="1"/>
</dbReference>
<evidence type="ECO:0000313" key="1">
    <source>
        <dbReference type="EMBL" id="KAK4523653.1"/>
    </source>
</evidence>
<dbReference type="EMBL" id="JANCYU010000018">
    <property type="protein sequence ID" value="KAK4523653.1"/>
    <property type="molecule type" value="Genomic_DNA"/>
</dbReference>
<keyword evidence="2" id="KW-1185">Reference proteome</keyword>
<dbReference type="GO" id="GO:0009143">
    <property type="term" value="P:nucleoside triphosphate catabolic process"/>
    <property type="evidence" value="ECO:0007669"/>
    <property type="project" value="InterPro"/>
</dbReference>
<comment type="caution">
    <text evidence="1">The sequence shown here is derived from an EMBL/GenBank/DDBJ whole genome shotgun (WGS) entry which is preliminary data.</text>
</comment>
<dbReference type="Gene3D" id="3.40.50.450">
    <property type="match status" value="1"/>
</dbReference>
<dbReference type="PANTHER" id="PTHR14552">
    <property type="match status" value="1"/>
</dbReference>
<organism evidence="1 2">
    <name type="scientific">Galdieria yellowstonensis</name>
    <dbReference type="NCBI Taxonomy" id="3028027"/>
    <lineage>
        <taxon>Eukaryota</taxon>
        <taxon>Rhodophyta</taxon>
        <taxon>Bangiophyceae</taxon>
        <taxon>Galdieriales</taxon>
        <taxon>Galdieriaceae</taxon>
        <taxon>Galdieria</taxon>
    </lineage>
</organism>
<sequence>MLNKEERRSNSSVTVYAASSSGIDPKYKQVGYELGKAIAQRGWRLVNGGVKSGLMEACLDGALSVGGDVRTVILEKFSHKAYPLKNGVRVVDNMTDRKRGLMELSDFIVVLPGGFGTLEEVFEVLSWNQLSLVNKLVVFLNAFGFFDLIKAFLAKLEKDHFISEASKSFYFFADSVEETVSLLEKFSHDAASTAFKPIQRDNESSFVSEWNDISKNEKPKRDSSVDMKVAALDRTSSDSSWESVKLGLDNFLDFVRNKSRNFVESRNWEKYNTPRNVLLAMVAEVGELAECFQWKGEVSVGLHELSEDEKTHISEEIADVFIYLTRLSEISGIHLEDAVVRKLTKNEEKYALDTIRDVT</sequence>
<gene>
    <name evidence="1" type="ORF">GAYE_PCTG71G1549</name>
</gene>
<dbReference type="InterPro" id="IPR005269">
    <property type="entry name" value="LOG"/>
</dbReference>
<protein>
    <recommendedName>
        <fullName evidence="3">TIGR00730 family Rossman fold protein</fullName>
    </recommendedName>
</protein>
<dbReference type="Gene3D" id="1.10.287.1080">
    <property type="entry name" value="MazG-like"/>
    <property type="match status" value="1"/>
</dbReference>
<dbReference type="Pfam" id="PF12643">
    <property type="entry name" value="MazG-like"/>
    <property type="match status" value="1"/>
</dbReference>
<dbReference type="PANTHER" id="PTHR14552:SF21">
    <property type="entry name" value="DCTP PYROPHOSPHATASE 1"/>
    <property type="match status" value="1"/>
</dbReference>
<dbReference type="CDD" id="cd11537">
    <property type="entry name" value="NTP-PPase_RS21-C6_like"/>
    <property type="match status" value="1"/>
</dbReference>
<evidence type="ECO:0008006" key="3">
    <source>
        <dbReference type="Google" id="ProtNLM"/>
    </source>
</evidence>
<dbReference type="GO" id="GO:0009691">
    <property type="term" value="P:cytokinin biosynthetic process"/>
    <property type="evidence" value="ECO:0007669"/>
    <property type="project" value="InterPro"/>
</dbReference>
<evidence type="ECO:0000313" key="2">
    <source>
        <dbReference type="Proteomes" id="UP001300502"/>
    </source>
</evidence>
<dbReference type="AlphaFoldDB" id="A0AAV9I8J1"/>